<evidence type="ECO:0000256" key="3">
    <source>
        <dbReference type="ARBA" id="ARBA00022691"/>
    </source>
</evidence>
<dbReference type="Pfam" id="PF08608">
    <property type="entry name" value="Wyosine_form"/>
    <property type="match status" value="1"/>
</dbReference>
<gene>
    <name evidence="11" type="ORF">BXU00_02500</name>
</gene>
<evidence type="ECO:0000256" key="6">
    <source>
        <dbReference type="ARBA" id="ARBA00023004"/>
    </source>
</evidence>
<evidence type="ECO:0000313" key="11">
    <source>
        <dbReference type="EMBL" id="RIB35178.1"/>
    </source>
</evidence>
<keyword evidence="5" id="KW-0479">Metal-binding</keyword>
<evidence type="ECO:0000256" key="1">
    <source>
        <dbReference type="ARBA" id="ARBA00001966"/>
    </source>
</evidence>
<dbReference type="InterPro" id="IPR023993">
    <property type="entry name" value="TYW1_archaea"/>
</dbReference>
<evidence type="ECO:0000256" key="7">
    <source>
        <dbReference type="ARBA" id="ARBA00023014"/>
    </source>
</evidence>
<dbReference type="NCBIfam" id="TIGR03972">
    <property type="entry name" value="rSAM_TYW1"/>
    <property type="match status" value="1"/>
</dbReference>
<dbReference type="Pfam" id="PF04055">
    <property type="entry name" value="Radical_SAM"/>
    <property type="match status" value="1"/>
</dbReference>
<keyword evidence="4" id="KW-0819">tRNA processing</keyword>
<dbReference type="PANTHER" id="PTHR13930:SF0">
    <property type="entry name" value="S-ADENOSYL-L-METHIONINE-DEPENDENT TRNA 4-DEMETHYLWYOSINE SYNTHASE TYW1-RELATED"/>
    <property type="match status" value="1"/>
</dbReference>
<dbReference type="GO" id="GO:0046872">
    <property type="term" value="F:metal ion binding"/>
    <property type="evidence" value="ECO:0007669"/>
    <property type="project" value="UniProtKB-KW"/>
</dbReference>
<reference evidence="11 12" key="1">
    <citation type="journal article" date="2018" name="Syst. Appl. Microbiol.">
        <title>A new symbiotic nanoarchaeote (Candidatus Nanoclepta minutus) and its host (Zestosphaera tikiterensis gen. nov., sp. nov.) from a New Zealand hot spring.</title>
        <authorList>
            <person name="St John E."/>
            <person name="Liu Y."/>
            <person name="Podar M."/>
            <person name="Stott M.B."/>
            <person name="Meneghin J."/>
            <person name="Chen Z."/>
            <person name="Lagutin K."/>
            <person name="Mitchell K."/>
            <person name="Reysenbach A.L."/>
        </authorList>
    </citation>
    <scope>NUCLEOTIDE SEQUENCE [LARGE SCALE GENOMIC DNA]</scope>
    <source>
        <strain evidence="11">NZ3</strain>
    </source>
</reference>
<dbReference type="PROSITE" id="PS51918">
    <property type="entry name" value="RADICAL_SAM"/>
    <property type="match status" value="1"/>
</dbReference>
<comment type="caution">
    <text evidence="11">The sequence shown here is derived from an EMBL/GenBank/DDBJ whole genome shotgun (WGS) entry which is preliminary data.</text>
</comment>
<proteinExistence type="predicted"/>
<dbReference type="InterPro" id="IPR013917">
    <property type="entry name" value="tRNA_wybutosine-synth"/>
</dbReference>
<dbReference type="Gene3D" id="3.20.20.70">
    <property type="entry name" value="Aldolase class I"/>
    <property type="match status" value="1"/>
</dbReference>
<dbReference type="CDD" id="cd01335">
    <property type="entry name" value="Radical_SAM"/>
    <property type="match status" value="1"/>
</dbReference>
<dbReference type="InterPro" id="IPR013785">
    <property type="entry name" value="Aldolase_TIM"/>
</dbReference>
<dbReference type="GO" id="GO:0102521">
    <property type="term" value="F:tRNA-4-demethylwyosine synthase activity"/>
    <property type="evidence" value="ECO:0007669"/>
    <property type="project" value="UniProtKB-EC"/>
</dbReference>
<dbReference type="Proteomes" id="UP000266622">
    <property type="component" value="Unassembled WGS sequence"/>
</dbReference>
<dbReference type="InterPro" id="IPR007197">
    <property type="entry name" value="rSAM"/>
</dbReference>
<keyword evidence="3" id="KW-0949">S-adenosyl-L-methionine</keyword>
<protein>
    <submittedName>
        <fullName evidence="11">tRNA-modifying enzyme</fullName>
    </submittedName>
</protein>
<evidence type="ECO:0000256" key="4">
    <source>
        <dbReference type="ARBA" id="ARBA00022694"/>
    </source>
</evidence>
<keyword evidence="7" id="KW-0411">Iron-sulfur</keyword>
<keyword evidence="2" id="KW-0004">4Fe-4S</keyword>
<feature type="domain" description="Radical SAM core" evidence="10">
    <location>
        <begin position="50"/>
        <end position="310"/>
    </location>
</feature>
<sequence>MEKWTIHDKEIENQLKEAGYGIFNHSAVEICHWTKEAITTGRTCYKNKFYGISTAGCMQITQAVVWCPNRCIYCWRPNLNFESYNRTLPEDKVDPPELTLEKLRELRKKLLIGYFGNPKANKELLKEIIDKPQHVTFSLSGEPLLYPYVTESISYIKKNWPWVKSIFVVTSGQVPEALERMRKSNVYPTQLYISFTGPNKELYKKISVPLYEDYWERFIESLEISSKMRVRRVARITIIKGYNDSEDYLDQWAELMDIYKPHFIEIKAFMLLGYSRLKLNLENMPSHKDIVDLSRKFEKKLDNFNYMDEDEDSRIVVLKNISGGMDIDPIINSVEPNV</sequence>
<keyword evidence="8" id="KW-0456">Lyase</keyword>
<keyword evidence="6" id="KW-0408">Iron</keyword>
<dbReference type="InterPro" id="IPR034556">
    <property type="entry name" value="tRNA_wybutosine-synthase"/>
</dbReference>
<evidence type="ECO:0000313" key="12">
    <source>
        <dbReference type="Proteomes" id="UP000266622"/>
    </source>
</evidence>
<dbReference type="AlphaFoldDB" id="A0A397WMB7"/>
<comment type="catalytic activity">
    <reaction evidence="9">
        <text>N(1)-methylguanosine(37) in tRNA(Phe) + pyruvate + S-adenosyl-L-methionine = 4-demethylwyosine(37) in tRNA(Phe) + 5'-deoxyadenosine + L-methionine + CO2 + H2O</text>
        <dbReference type="Rhea" id="RHEA:36347"/>
        <dbReference type="Rhea" id="RHEA-COMP:10164"/>
        <dbReference type="Rhea" id="RHEA-COMP:10165"/>
        <dbReference type="ChEBI" id="CHEBI:15361"/>
        <dbReference type="ChEBI" id="CHEBI:15377"/>
        <dbReference type="ChEBI" id="CHEBI:16526"/>
        <dbReference type="ChEBI" id="CHEBI:17319"/>
        <dbReference type="ChEBI" id="CHEBI:57844"/>
        <dbReference type="ChEBI" id="CHEBI:59789"/>
        <dbReference type="ChEBI" id="CHEBI:64315"/>
        <dbReference type="ChEBI" id="CHEBI:73542"/>
        <dbReference type="EC" id="4.1.3.44"/>
    </reaction>
</comment>
<dbReference type="GO" id="GO:0008033">
    <property type="term" value="P:tRNA processing"/>
    <property type="evidence" value="ECO:0007669"/>
    <property type="project" value="UniProtKB-KW"/>
</dbReference>
<evidence type="ECO:0000256" key="9">
    <source>
        <dbReference type="ARBA" id="ARBA00049466"/>
    </source>
</evidence>
<evidence type="ECO:0000256" key="5">
    <source>
        <dbReference type="ARBA" id="ARBA00022723"/>
    </source>
</evidence>
<organism evidence="11 12">
    <name type="scientific">Candidatus Nanoclepta minutus</name>
    <dbReference type="NCBI Taxonomy" id="1940235"/>
    <lineage>
        <taxon>Archaea</taxon>
        <taxon>Nanobdellota</taxon>
        <taxon>Candidatus Nanoclepta</taxon>
    </lineage>
</organism>
<dbReference type="SFLD" id="SFLDS00029">
    <property type="entry name" value="Radical_SAM"/>
    <property type="match status" value="1"/>
</dbReference>
<dbReference type="InterPro" id="IPR058240">
    <property type="entry name" value="rSAM_sf"/>
</dbReference>
<evidence type="ECO:0000259" key="10">
    <source>
        <dbReference type="PROSITE" id="PS51918"/>
    </source>
</evidence>
<dbReference type="PANTHER" id="PTHR13930">
    <property type="entry name" value="S-ADENOSYL-L-METHIONINE-DEPENDENT TRNA 4-DEMETHYLWYOSINE SYNTHASE"/>
    <property type="match status" value="1"/>
</dbReference>
<dbReference type="EMBL" id="MWMI01000004">
    <property type="protein sequence ID" value="RIB35178.1"/>
    <property type="molecule type" value="Genomic_DNA"/>
</dbReference>
<dbReference type="SUPFAM" id="SSF102114">
    <property type="entry name" value="Radical SAM enzymes"/>
    <property type="match status" value="1"/>
</dbReference>
<name>A0A397WMB7_9ARCH</name>
<comment type="cofactor">
    <cofactor evidence="1">
        <name>[4Fe-4S] cluster</name>
        <dbReference type="ChEBI" id="CHEBI:49883"/>
    </cofactor>
</comment>
<accession>A0A397WMB7</accession>
<dbReference type="GO" id="GO:0051539">
    <property type="term" value="F:4 iron, 4 sulfur cluster binding"/>
    <property type="evidence" value="ECO:0007669"/>
    <property type="project" value="UniProtKB-KW"/>
</dbReference>
<evidence type="ECO:0000256" key="8">
    <source>
        <dbReference type="ARBA" id="ARBA00023239"/>
    </source>
</evidence>
<evidence type="ECO:0000256" key="2">
    <source>
        <dbReference type="ARBA" id="ARBA00022485"/>
    </source>
</evidence>